<dbReference type="EMBL" id="CH964272">
    <property type="protein sequence ID" value="EDW85040.2"/>
    <property type="molecule type" value="Genomic_DNA"/>
</dbReference>
<evidence type="ECO:0000256" key="1">
    <source>
        <dbReference type="RuleBase" id="RU003682"/>
    </source>
</evidence>
<dbReference type="PANTHER" id="PTHR47990">
    <property type="entry name" value="2-OXOGLUTARATE (2OG) AND FE(II)-DEPENDENT OXYGENASE SUPERFAMILY PROTEIN-RELATED"/>
    <property type="match status" value="1"/>
</dbReference>
<dbReference type="Pfam" id="PF03171">
    <property type="entry name" value="2OG-FeII_Oxy"/>
    <property type="match status" value="1"/>
</dbReference>
<evidence type="ECO:0000313" key="3">
    <source>
        <dbReference type="EMBL" id="EDW85040.2"/>
    </source>
</evidence>
<dbReference type="InterPro" id="IPR005123">
    <property type="entry name" value="Oxoglu/Fe-dep_dioxygenase_dom"/>
</dbReference>
<dbReference type="InterPro" id="IPR027443">
    <property type="entry name" value="IPNS-like_sf"/>
</dbReference>
<gene>
    <name evidence="3" type="primary">Dwil\GK14435</name>
    <name evidence="3" type="ORF">Dwil_GK14435</name>
</gene>
<organism evidence="3 4">
    <name type="scientific">Drosophila willistoni</name>
    <name type="common">Fruit fly</name>
    <dbReference type="NCBI Taxonomy" id="7260"/>
    <lineage>
        <taxon>Eukaryota</taxon>
        <taxon>Metazoa</taxon>
        <taxon>Ecdysozoa</taxon>
        <taxon>Arthropoda</taxon>
        <taxon>Hexapoda</taxon>
        <taxon>Insecta</taxon>
        <taxon>Pterygota</taxon>
        <taxon>Neoptera</taxon>
        <taxon>Endopterygota</taxon>
        <taxon>Diptera</taxon>
        <taxon>Brachycera</taxon>
        <taxon>Muscomorpha</taxon>
        <taxon>Ephydroidea</taxon>
        <taxon>Drosophilidae</taxon>
        <taxon>Drosophila</taxon>
        <taxon>Sophophora</taxon>
    </lineage>
</organism>
<keyword evidence="4" id="KW-1185">Reference proteome</keyword>
<proteinExistence type="inferred from homology"/>
<keyword evidence="1" id="KW-0408">Iron</keyword>
<dbReference type="Gene3D" id="2.60.120.330">
    <property type="entry name" value="B-lactam Antibiotic, Isopenicillin N Synthase, Chain"/>
    <property type="match status" value="1"/>
</dbReference>
<keyword evidence="1" id="KW-0560">Oxidoreductase</keyword>
<dbReference type="HOGENOM" id="CLU_010119_6_2_1"/>
<dbReference type="InterPro" id="IPR044861">
    <property type="entry name" value="IPNS-like_FE2OG_OXY"/>
</dbReference>
<protein>
    <recommendedName>
        <fullName evidence="2">Fe2OG dioxygenase domain-containing protein</fullName>
    </recommendedName>
</protein>
<keyword evidence="1" id="KW-0479">Metal-binding</keyword>
<dbReference type="SUPFAM" id="SSF51197">
    <property type="entry name" value="Clavaminate synthase-like"/>
    <property type="match status" value="1"/>
</dbReference>
<dbReference type="AlphaFoldDB" id="B4NJS8"/>
<reference evidence="3 4" key="1">
    <citation type="journal article" date="2007" name="Nature">
        <title>Evolution of genes and genomes on the Drosophila phylogeny.</title>
        <authorList>
            <consortium name="Drosophila 12 Genomes Consortium"/>
            <person name="Clark A.G."/>
            <person name="Eisen M.B."/>
            <person name="Smith D.R."/>
            <person name="Bergman C.M."/>
            <person name="Oliver B."/>
            <person name="Markow T.A."/>
            <person name="Kaufman T.C."/>
            <person name="Kellis M."/>
            <person name="Gelbart W."/>
            <person name="Iyer V.N."/>
            <person name="Pollard D.A."/>
            <person name="Sackton T.B."/>
            <person name="Larracuente A.M."/>
            <person name="Singh N.D."/>
            <person name="Abad J.P."/>
            <person name="Abt D.N."/>
            <person name="Adryan B."/>
            <person name="Aguade M."/>
            <person name="Akashi H."/>
            <person name="Anderson W.W."/>
            <person name="Aquadro C.F."/>
            <person name="Ardell D.H."/>
            <person name="Arguello R."/>
            <person name="Artieri C.G."/>
            <person name="Barbash D.A."/>
            <person name="Barker D."/>
            <person name="Barsanti P."/>
            <person name="Batterham P."/>
            <person name="Batzoglou S."/>
            <person name="Begun D."/>
            <person name="Bhutkar A."/>
            <person name="Blanco E."/>
            <person name="Bosak S.A."/>
            <person name="Bradley R.K."/>
            <person name="Brand A.D."/>
            <person name="Brent M.R."/>
            <person name="Brooks A.N."/>
            <person name="Brown R.H."/>
            <person name="Butlin R.K."/>
            <person name="Caggese C."/>
            <person name="Calvi B.R."/>
            <person name="Bernardo de Carvalho A."/>
            <person name="Caspi A."/>
            <person name="Castrezana S."/>
            <person name="Celniker S.E."/>
            <person name="Chang J.L."/>
            <person name="Chapple C."/>
            <person name="Chatterji S."/>
            <person name="Chinwalla A."/>
            <person name="Civetta A."/>
            <person name="Clifton S.W."/>
            <person name="Comeron J.M."/>
            <person name="Costello J.C."/>
            <person name="Coyne J.A."/>
            <person name="Daub J."/>
            <person name="David R.G."/>
            <person name="Delcher A.L."/>
            <person name="Delehaunty K."/>
            <person name="Do C.B."/>
            <person name="Ebling H."/>
            <person name="Edwards K."/>
            <person name="Eickbush T."/>
            <person name="Evans J.D."/>
            <person name="Filipski A."/>
            <person name="Findeiss S."/>
            <person name="Freyhult E."/>
            <person name="Fulton L."/>
            <person name="Fulton R."/>
            <person name="Garcia A.C."/>
            <person name="Gardiner A."/>
            <person name="Garfield D.A."/>
            <person name="Garvin B.E."/>
            <person name="Gibson G."/>
            <person name="Gilbert D."/>
            <person name="Gnerre S."/>
            <person name="Godfrey J."/>
            <person name="Good R."/>
            <person name="Gotea V."/>
            <person name="Gravely B."/>
            <person name="Greenberg A.J."/>
            <person name="Griffiths-Jones S."/>
            <person name="Gross S."/>
            <person name="Guigo R."/>
            <person name="Gustafson E.A."/>
            <person name="Haerty W."/>
            <person name="Hahn M.W."/>
            <person name="Halligan D.L."/>
            <person name="Halpern A.L."/>
            <person name="Halter G.M."/>
            <person name="Han M.V."/>
            <person name="Heger A."/>
            <person name="Hillier L."/>
            <person name="Hinrichs A.S."/>
            <person name="Holmes I."/>
            <person name="Hoskins R.A."/>
            <person name="Hubisz M.J."/>
            <person name="Hultmark D."/>
            <person name="Huntley M.A."/>
            <person name="Jaffe D.B."/>
            <person name="Jagadeeshan S."/>
            <person name="Jeck W.R."/>
            <person name="Johnson J."/>
            <person name="Jones C.D."/>
            <person name="Jordan W.C."/>
            <person name="Karpen G.H."/>
            <person name="Kataoka E."/>
            <person name="Keightley P.D."/>
            <person name="Kheradpour P."/>
            <person name="Kirkness E.F."/>
            <person name="Koerich L.B."/>
            <person name="Kristiansen K."/>
            <person name="Kudrna D."/>
            <person name="Kulathinal R.J."/>
            <person name="Kumar S."/>
            <person name="Kwok R."/>
            <person name="Lander E."/>
            <person name="Langley C.H."/>
            <person name="Lapoint R."/>
            <person name="Lazzaro B.P."/>
            <person name="Lee S.J."/>
            <person name="Levesque L."/>
            <person name="Li R."/>
            <person name="Lin C.F."/>
            <person name="Lin M.F."/>
            <person name="Lindblad-Toh K."/>
            <person name="Llopart A."/>
            <person name="Long M."/>
            <person name="Low L."/>
            <person name="Lozovsky E."/>
            <person name="Lu J."/>
            <person name="Luo M."/>
            <person name="Machado C.A."/>
            <person name="Makalowski W."/>
            <person name="Marzo M."/>
            <person name="Matsuda M."/>
            <person name="Matzkin L."/>
            <person name="McAllister B."/>
            <person name="McBride C.S."/>
            <person name="McKernan B."/>
            <person name="McKernan K."/>
            <person name="Mendez-Lago M."/>
            <person name="Minx P."/>
            <person name="Mollenhauer M.U."/>
            <person name="Montooth K."/>
            <person name="Mount S.M."/>
            <person name="Mu X."/>
            <person name="Myers E."/>
            <person name="Negre B."/>
            <person name="Newfeld S."/>
            <person name="Nielsen R."/>
            <person name="Noor M.A."/>
            <person name="O'Grady P."/>
            <person name="Pachter L."/>
            <person name="Papaceit M."/>
            <person name="Parisi M.J."/>
            <person name="Parisi M."/>
            <person name="Parts L."/>
            <person name="Pedersen J.S."/>
            <person name="Pesole G."/>
            <person name="Phillippy A.M."/>
            <person name="Ponting C.P."/>
            <person name="Pop M."/>
            <person name="Porcelli D."/>
            <person name="Powell J.R."/>
            <person name="Prohaska S."/>
            <person name="Pruitt K."/>
            <person name="Puig M."/>
            <person name="Quesneville H."/>
            <person name="Ram K.R."/>
            <person name="Rand D."/>
            <person name="Rasmussen M.D."/>
            <person name="Reed L.K."/>
            <person name="Reenan R."/>
            <person name="Reily A."/>
            <person name="Remington K.A."/>
            <person name="Rieger T.T."/>
            <person name="Ritchie M.G."/>
            <person name="Robin C."/>
            <person name="Rogers Y.H."/>
            <person name="Rohde C."/>
            <person name="Rozas J."/>
            <person name="Rubenfield M.J."/>
            <person name="Ruiz A."/>
            <person name="Russo S."/>
            <person name="Salzberg S.L."/>
            <person name="Sanchez-Gracia A."/>
            <person name="Saranga D.J."/>
            <person name="Sato H."/>
            <person name="Schaeffer S.W."/>
            <person name="Schatz M.C."/>
            <person name="Schlenke T."/>
            <person name="Schwartz R."/>
            <person name="Segarra C."/>
            <person name="Singh R.S."/>
            <person name="Sirot L."/>
            <person name="Sirota M."/>
            <person name="Sisneros N.B."/>
            <person name="Smith C.D."/>
            <person name="Smith T.F."/>
            <person name="Spieth J."/>
            <person name="Stage D.E."/>
            <person name="Stark A."/>
            <person name="Stephan W."/>
            <person name="Strausberg R.L."/>
            <person name="Strempel S."/>
            <person name="Sturgill D."/>
            <person name="Sutton G."/>
            <person name="Sutton G.G."/>
            <person name="Tao W."/>
            <person name="Teichmann S."/>
            <person name="Tobari Y.N."/>
            <person name="Tomimura Y."/>
            <person name="Tsolas J.M."/>
            <person name="Valente V.L."/>
            <person name="Venter E."/>
            <person name="Venter J.C."/>
            <person name="Vicario S."/>
            <person name="Vieira F.G."/>
            <person name="Vilella A.J."/>
            <person name="Villasante A."/>
            <person name="Walenz B."/>
            <person name="Wang J."/>
            <person name="Wasserman M."/>
            <person name="Watts T."/>
            <person name="Wilson D."/>
            <person name="Wilson R.K."/>
            <person name="Wing R.A."/>
            <person name="Wolfner M.F."/>
            <person name="Wong A."/>
            <person name="Wong G.K."/>
            <person name="Wu C.I."/>
            <person name="Wu G."/>
            <person name="Yamamoto D."/>
            <person name="Yang H.P."/>
            <person name="Yang S.P."/>
            <person name="Yorke J.A."/>
            <person name="Yoshida K."/>
            <person name="Zdobnov E."/>
            <person name="Zhang P."/>
            <person name="Zhang Y."/>
            <person name="Zimin A.V."/>
            <person name="Baldwin J."/>
            <person name="Abdouelleil A."/>
            <person name="Abdulkadir J."/>
            <person name="Abebe A."/>
            <person name="Abera B."/>
            <person name="Abreu J."/>
            <person name="Acer S.C."/>
            <person name="Aftuck L."/>
            <person name="Alexander A."/>
            <person name="An P."/>
            <person name="Anderson E."/>
            <person name="Anderson S."/>
            <person name="Arachi H."/>
            <person name="Azer M."/>
            <person name="Bachantsang P."/>
            <person name="Barry A."/>
            <person name="Bayul T."/>
            <person name="Berlin A."/>
            <person name="Bessette D."/>
            <person name="Bloom T."/>
            <person name="Blye J."/>
            <person name="Boguslavskiy L."/>
            <person name="Bonnet C."/>
            <person name="Boukhgalter B."/>
            <person name="Bourzgui I."/>
            <person name="Brown A."/>
            <person name="Cahill P."/>
            <person name="Channer S."/>
            <person name="Cheshatsang Y."/>
            <person name="Chuda L."/>
            <person name="Citroen M."/>
            <person name="Collymore A."/>
            <person name="Cooke P."/>
            <person name="Costello M."/>
            <person name="D'Aco K."/>
            <person name="Daza R."/>
            <person name="De Haan G."/>
            <person name="DeGray S."/>
            <person name="DeMaso C."/>
            <person name="Dhargay N."/>
            <person name="Dooley K."/>
            <person name="Dooley E."/>
            <person name="Doricent M."/>
            <person name="Dorje P."/>
            <person name="Dorjee K."/>
            <person name="Dupes A."/>
            <person name="Elong R."/>
            <person name="Falk J."/>
            <person name="Farina A."/>
            <person name="Faro S."/>
            <person name="Ferguson D."/>
            <person name="Fisher S."/>
            <person name="Foley C.D."/>
            <person name="Franke A."/>
            <person name="Friedrich D."/>
            <person name="Gadbois L."/>
            <person name="Gearin G."/>
            <person name="Gearin C.R."/>
            <person name="Giannoukos G."/>
            <person name="Goode T."/>
            <person name="Graham J."/>
            <person name="Grandbois E."/>
            <person name="Grewal S."/>
            <person name="Gyaltsen K."/>
            <person name="Hafez N."/>
            <person name="Hagos B."/>
            <person name="Hall J."/>
            <person name="Henson C."/>
            <person name="Hollinger A."/>
            <person name="Honan T."/>
            <person name="Huard M.D."/>
            <person name="Hughes L."/>
            <person name="Hurhula B."/>
            <person name="Husby M.E."/>
            <person name="Kamat A."/>
            <person name="Kanga B."/>
            <person name="Kashin S."/>
            <person name="Khazanovich D."/>
            <person name="Kisner P."/>
            <person name="Lance K."/>
            <person name="Lara M."/>
            <person name="Lee W."/>
            <person name="Lennon N."/>
            <person name="Letendre F."/>
            <person name="LeVine R."/>
            <person name="Lipovsky A."/>
            <person name="Liu X."/>
            <person name="Liu J."/>
            <person name="Liu S."/>
            <person name="Lokyitsang T."/>
            <person name="Lokyitsang Y."/>
            <person name="Lubonja R."/>
            <person name="Lui A."/>
            <person name="MacDonald P."/>
            <person name="Magnisalis V."/>
            <person name="Maru K."/>
            <person name="Matthews C."/>
            <person name="McCusker W."/>
            <person name="McDonough S."/>
            <person name="Mehta T."/>
            <person name="Meldrim J."/>
            <person name="Meneus L."/>
            <person name="Mihai O."/>
            <person name="Mihalev A."/>
            <person name="Mihova T."/>
            <person name="Mittelman R."/>
            <person name="Mlenga V."/>
            <person name="Montmayeur A."/>
            <person name="Mulrain L."/>
            <person name="Navidi A."/>
            <person name="Naylor J."/>
            <person name="Negash T."/>
            <person name="Nguyen T."/>
            <person name="Nguyen N."/>
            <person name="Nicol R."/>
            <person name="Norbu C."/>
            <person name="Norbu N."/>
            <person name="Novod N."/>
            <person name="O'Neill B."/>
            <person name="Osman S."/>
            <person name="Markiewicz E."/>
            <person name="Oyono O.L."/>
            <person name="Patti C."/>
            <person name="Phunkhang P."/>
            <person name="Pierre F."/>
            <person name="Priest M."/>
            <person name="Raghuraman S."/>
            <person name="Rege F."/>
            <person name="Reyes R."/>
            <person name="Rise C."/>
            <person name="Rogov P."/>
            <person name="Ross K."/>
            <person name="Ryan E."/>
            <person name="Settipalli S."/>
            <person name="Shea T."/>
            <person name="Sherpa N."/>
            <person name="Shi L."/>
            <person name="Shih D."/>
            <person name="Sparrow T."/>
            <person name="Spaulding J."/>
            <person name="Stalker J."/>
            <person name="Stange-Thomann N."/>
            <person name="Stavropoulos S."/>
            <person name="Stone C."/>
            <person name="Strader C."/>
            <person name="Tesfaye S."/>
            <person name="Thomson T."/>
            <person name="Thoulutsang Y."/>
            <person name="Thoulutsang D."/>
            <person name="Topham K."/>
            <person name="Topping I."/>
            <person name="Tsamla T."/>
            <person name="Vassiliev H."/>
            <person name="Vo A."/>
            <person name="Wangchuk T."/>
            <person name="Wangdi T."/>
            <person name="Weiand M."/>
            <person name="Wilkinson J."/>
            <person name="Wilson A."/>
            <person name="Yadav S."/>
            <person name="Young G."/>
            <person name="Yu Q."/>
            <person name="Zembek L."/>
            <person name="Zhong D."/>
            <person name="Zimmer A."/>
            <person name="Zwirko Z."/>
            <person name="Jaffe D.B."/>
            <person name="Alvarez P."/>
            <person name="Brockman W."/>
            <person name="Butler J."/>
            <person name="Chin C."/>
            <person name="Gnerre S."/>
            <person name="Grabherr M."/>
            <person name="Kleber M."/>
            <person name="Mauceli E."/>
            <person name="MacCallum I."/>
        </authorList>
    </citation>
    <scope>NUCLEOTIDE SEQUENCE [LARGE SCALE GENOMIC DNA]</scope>
    <source>
        <strain evidence="4">Tucson 14030-0811.24</strain>
    </source>
</reference>
<accession>B4NJS8</accession>
<dbReference type="GO" id="GO:0016491">
    <property type="term" value="F:oxidoreductase activity"/>
    <property type="evidence" value="ECO:0007669"/>
    <property type="project" value="UniProtKB-KW"/>
</dbReference>
<dbReference type="STRING" id="7260.B4NJS8"/>
<dbReference type="SMR" id="B4NJS8"/>
<evidence type="ECO:0000259" key="2">
    <source>
        <dbReference type="PROSITE" id="PS51471"/>
    </source>
</evidence>
<dbReference type="InParanoid" id="B4NJS8"/>
<dbReference type="Proteomes" id="UP000007798">
    <property type="component" value="Unassembled WGS sequence"/>
</dbReference>
<evidence type="ECO:0000313" key="4">
    <source>
        <dbReference type="Proteomes" id="UP000007798"/>
    </source>
</evidence>
<feature type="domain" description="Fe2OG dioxygenase" evidence="2">
    <location>
        <begin position="109"/>
        <end position="221"/>
    </location>
</feature>
<comment type="similarity">
    <text evidence="1">Belongs to the iron/ascorbate-dependent oxidoreductase family.</text>
</comment>
<dbReference type="PROSITE" id="PS51471">
    <property type="entry name" value="FE2OG_OXY"/>
    <property type="match status" value="1"/>
</dbReference>
<dbReference type="GO" id="GO:0046872">
    <property type="term" value="F:metal ion binding"/>
    <property type="evidence" value="ECO:0007669"/>
    <property type="project" value="UniProtKB-KW"/>
</dbReference>
<dbReference type="OrthoDB" id="288590at2759"/>
<dbReference type="InterPro" id="IPR050231">
    <property type="entry name" value="Iron_ascorbate_oxido_reductase"/>
</dbReference>
<sequence length="252" mass="28546">MAFLWTSDVKNQYARSKIAEDDNHGYVSPGMERFDGKTPELRYAYNICQEHMDIMPKEVPGLAENISQLRQDFKGLASFILQSLAVAVGMPQNFFLDNHKHMLSNNSHNLTTLRMLYYPPVTGNNKDFESGQFVRCGAHCDYDSFTLLAQDSEGGLEIKLVGSDKWERVGHLPGAIAINCGETLSAWTQRRLYALPHRVIVPEDEESPASGRHSLAFFLHPDNDTKISPRDLVNQDNIDHNATDERLFCKMK</sequence>
<name>B4NJS8_DROWI</name>
<dbReference type="eggNOG" id="KOG0143">
    <property type="taxonomic scope" value="Eukaryota"/>
</dbReference>